<feature type="transmembrane region" description="Helical" evidence="10">
    <location>
        <begin position="409"/>
        <end position="428"/>
    </location>
</feature>
<dbReference type="PANTHER" id="PTHR43823">
    <property type="entry name" value="SPORULATION PROTEIN YKVU"/>
    <property type="match status" value="1"/>
</dbReference>
<keyword evidence="5" id="KW-1003">Cell membrane</keyword>
<dbReference type="InterPro" id="IPR051327">
    <property type="entry name" value="MATE_MepA_subfamily"/>
</dbReference>
<evidence type="ECO:0000313" key="13">
    <source>
        <dbReference type="Proteomes" id="UP000077384"/>
    </source>
</evidence>
<dbReference type="InterPro" id="IPR002528">
    <property type="entry name" value="MATE_fam"/>
</dbReference>
<dbReference type="Proteomes" id="UP000077384">
    <property type="component" value="Unassembled WGS sequence"/>
</dbReference>
<feature type="transmembrane region" description="Helical" evidence="10">
    <location>
        <begin position="304"/>
        <end position="324"/>
    </location>
</feature>
<dbReference type="PIRSF" id="PIRSF006603">
    <property type="entry name" value="DinF"/>
    <property type="match status" value="1"/>
</dbReference>
<dbReference type="PATRIC" id="fig|1705578.3.peg.2900"/>
<evidence type="ECO:0000256" key="3">
    <source>
        <dbReference type="ARBA" id="ARBA00022106"/>
    </source>
</evidence>
<evidence type="ECO:0000256" key="6">
    <source>
        <dbReference type="ARBA" id="ARBA00022692"/>
    </source>
</evidence>
<protein>
    <recommendedName>
        <fullName evidence="3">Multidrug export protein MepA</fullName>
    </recommendedName>
</protein>
<feature type="transmembrane region" description="Helical" evidence="10">
    <location>
        <begin position="183"/>
        <end position="205"/>
    </location>
</feature>
<keyword evidence="7 10" id="KW-1133">Transmembrane helix</keyword>
<dbReference type="RefSeq" id="WP_082853621.1">
    <property type="nucleotide sequence ID" value="NZ_LITQ01000037.1"/>
</dbReference>
<evidence type="ECO:0000256" key="8">
    <source>
        <dbReference type="ARBA" id="ARBA00023136"/>
    </source>
</evidence>
<evidence type="ECO:0000313" key="11">
    <source>
        <dbReference type="EMBL" id="OAA88344.1"/>
    </source>
</evidence>
<dbReference type="EMBL" id="LROR01000051">
    <property type="protein sequence ID" value="OBR93690.1"/>
    <property type="molecule type" value="Genomic_DNA"/>
</dbReference>
<keyword evidence="14" id="KW-1185">Reference proteome</keyword>
<keyword evidence="8 10" id="KW-0472">Membrane</keyword>
<feature type="transmembrane region" description="Helical" evidence="10">
    <location>
        <begin position="30"/>
        <end position="50"/>
    </location>
</feature>
<comment type="subcellular location">
    <subcellularLocation>
        <location evidence="1">Cell membrane</location>
        <topology evidence="1">Multi-pass membrane protein</topology>
    </subcellularLocation>
</comment>
<evidence type="ECO:0000256" key="10">
    <source>
        <dbReference type="SAM" id="Phobius"/>
    </source>
</evidence>
<reference evidence="12 14" key="2">
    <citation type="journal article" date="2016" name="Front. Microbiol.">
        <title>Industrial Acetogenic Biocatalysts: A Comparative Metabolic and Genomic Analysis.</title>
        <authorList>
            <person name="Bengelsdorf F."/>
            <person name="Poehlein A."/>
            <person name="Sonja S."/>
            <person name="Erz C."/>
            <person name="Hummel T."/>
            <person name="Hoffmeister S."/>
            <person name="Daniel R."/>
            <person name="Durre P."/>
        </authorList>
    </citation>
    <scope>NUCLEOTIDE SEQUENCE [LARGE SCALE GENOMIC DNA]</scope>
    <source>
        <strain evidence="12 14">PTA-10522</strain>
    </source>
</reference>
<dbReference type="NCBIfam" id="TIGR00797">
    <property type="entry name" value="matE"/>
    <property type="match status" value="1"/>
</dbReference>
<keyword evidence="6 10" id="KW-0812">Transmembrane</keyword>
<feature type="transmembrane region" description="Helical" evidence="10">
    <location>
        <begin position="211"/>
        <end position="230"/>
    </location>
</feature>
<organism evidence="11 13">
    <name type="scientific">Clostridium coskatii</name>
    <dbReference type="NCBI Taxonomy" id="1705578"/>
    <lineage>
        <taxon>Bacteria</taxon>
        <taxon>Bacillati</taxon>
        <taxon>Bacillota</taxon>
        <taxon>Clostridia</taxon>
        <taxon>Eubacteriales</taxon>
        <taxon>Clostridiaceae</taxon>
        <taxon>Clostridium</taxon>
    </lineage>
</organism>
<keyword evidence="9" id="KW-0046">Antibiotic resistance</keyword>
<proteinExistence type="inferred from homology"/>
<dbReference type="GO" id="GO:0042910">
    <property type="term" value="F:xenobiotic transmembrane transporter activity"/>
    <property type="evidence" value="ECO:0007669"/>
    <property type="project" value="InterPro"/>
</dbReference>
<dbReference type="InterPro" id="IPR045070">
    <property type="entry name" value="MATE_MepA-like"/>
</dbReference>
<feature type="transmembrane region" description="Helical" evidence="10">
    <location>
        <begin position="336"/>
        <end position="362"/>
    </location>
</feature>
<feature type="transmembrane region" description="Helical" evidence="10">
    <location>
        <begin position="434"/>
        <end position="456"/>
    </location>
</feature>
<comment type="similarity">
    <text evidence="2">Belongs to the multi antimicrobial extrusion (MATE) (TC 2.A.66.1) family. MepA subfamily.</text>
</comment>
<dbReference type="Proteomes" id="UP000093694">
    <property type="component" value="Unassembled WGS sequence"/>
</dbReference>
<keyword evidence="4" id="KW-0813">Transport</keyword>
<dbReference type="PANTHER" id="PTHR43823:SF3">
    <property type="entry name" value="MULTIDRUG EXPORT PROTEIN MEPA"/>
    <property type="match status" value="1"/>
</dbReference>
<comment type="caution">
    <text evidence="11">The sequence shown here is derived from an EMBL/GenBank/DDBJ whole genome shotgun (WGS) entry which is preliminary data.</text>
</comment>
<evidence type="ECO:0000256" key="1">
    <source>
        <dbReference type="ARBA" id="ARBA00004651"/>
    </source>
</evidence>
<evidence type="ECO:0000313" key="14">
    <source>
        <dbReference type="Proteomes" id="UP000093694"/>
    </source>
</evidence>
<dbReference type="AlphaFoldDB" id="A0A168PW54"/>
<dbReference type="GO" id="GO:0005886">
    <property type="term" value="C:plasma membrane"/>
    <property type="evidence" value="ECO:0007669"/>
    <property type="project" value="UniProtKB-SubCell"/>
</dbReference>
<dbReference type="EMBL" id="LITQ01000037">
    <property type="protein sequence ID" value="OAA88344.1"/>
    <property type="molecule type" value="Genomic_DNA"/>
</dbReference>
<evidence type="ECO:0000256" key="4">
    <source>
        <dbReference type="ARBA" id="ARBA00022448"/>
    </source>
</evidence>
<feature type="transmembrane region" description="Helical" evidence="10">
    <location>
        <begin position="108"/>
        <end position="131"/>
    </location>
</feature>
<dbReference type="InterPro" id="IPR048279">
    <property type="entry name" value="MdtK-like"/>
</dbReference>
<feature type="transmembrane region" description="Helical" evidence="10">
    <location>
        <begin position="70"/>
        <end position="96"/>
    </location>
</feature>
<reference evidence="11 13" key="1">
    <citation type="journal article" date="2015" name="Biotechnol. Bioeng.">
        <title>Genome sequence and phenotypic characterization of Caulobacter segnis.</title>
        <authorList>
            <person name="Patel S."/>
            <person name="Fletcher B."/>
            <person name="Scott D.C."/>
            <person name="Ely B."/>
        </authorList>
    </citation>
    <scope>NUCLEOTIDE SEQUENCE [LARGE SCALE GENOMIC DNA]</scope>
    <source>
        <strain evidence="11 13">PS02</strain>
    </source>
</reference>
<dbReference type="CDD" id="cd13143">
    <property type="entry name" value="MATE_MepA_like"/>
    <property type="match status" value="1"/>
</dbReference>
<evidence type="ECO:0000256" key="5">
    <source>
        <dbReference type="ARBA" id="ARBA00022475"/>
    </source>
</evidence>
<dbReference type="Pfam" id="PF01554">
    <property type="entry name" value="MatE"/>
    <property type="match status" value="2"/>
</dbReference>
<gene>
    <name evidence="11" type="primary">mepA_5</name>
    <name evidence="12" type="synonym">mepA_2</name>
    <name evidence="12" type="ORF">CLCOS_22980</name>
    <name evidence="11" type="ORF">WX73_02633</name>
</gene>
<dbReference type="GO" id="GO:0046677">
    <property type="term" value="P:response to antibiotic"/>
    <property type="evidence" value="ECO:0007669"/>
    <property type="project" value="UniProtKB-KW"/>
</dbReference>
<accession>A0A168PW54</accession>
<evidence type="ECO:0000256" key="9">
    <source>
        <dbReference type="ARBA" id="ARBA00023251"/>
    </source>
</evidence>
<feature type="transmembrane region" description="Helical" evidence="10">
    <location>
        <begin position="251"/>
        <end position="272"/>
    </location>
</feature>
<evidence type="ECO:0000256" key="7">
    <source>
        <dbReference type="ARBA" id="ARBA00022989"/>
    </source>
</evidence>
<name>A0A168PW54_9CLOT</name>
<evidence type="ECO:0000256" key="2">
    <source>
        <dbReference type="ARBA" id="ARBA00008417"/>
    </source>
</evidence>
<dbReference type="GO" id="GO:0015297">
    <property type="term" value="F:antiporter activity"/>
    <property type="evidence" value="ECO:0007669"/>
    <property type="project" value="InterPro"/>
</dbReference>
<feature type="transmembrane region" description="Helical" evidence="10">
    <location>
        <begin position="382"/>
        <end position="402"/>
    </location>
</feature>
<feature type="transmembrane region" description="Helical" evidence="10">
    <location>
        <begin position="151"/>
        <end position="171"/>
    </location>
</feature>
<evidence type="ECO:0000313" key="12">
    <source>
        <dbReference type="EMBL" id="OBR93690.1"/>
    </source>
</evidence>
<sequence>MNFERGVCKLSEKSTKINESYIENEKLGKLIMKFSIPCVLAMVVNALYSIVDQIFIGQGVGYIGNAATNITFPLVVLALGFSLLLGDGAAAFYSIKLGEKNKEEGAKAIGNAIVLMVILGLMFLAVGYIFMEKLLWSFGATSTNISVALDYMRIILIGFPFMILAAGLNSIIRADGSPEYSMLAMIVGAVVNIVLNPILIFHFSMGVKGSAIATIIGQILSCTISLSYLKKFKNIKFKREYLKLDVKVSKTVMLLGISSLITQAAVTIIIIVSNNMLKIYGAQSIYGSDIPISAIGIVMKVNDLLLGVVIGIAIGGQPILGYNYGAKNFKRVKDTYFMLIKIATVVSIIGFIIFQFFTQGIVNLFGQNSALYNEFALKSFKIFLMLCMFIGFELTSCIFFQAVGKPGKAMLLTLCKQTFFIVPLMIILPKFLGVLGVLYAGPCAEILSVIVTIILITSELKKYSKLTVS</sequence>